<proteinExistence type="predicted"/>
<sequence>MDTDTDIEGDTLIEEINLDDDDDDDRNDESTSSTSADVYDIFYNELFNSDDARSSISGAHSLLEAINRLEIECRKPNIRKIIKSFTKSRNLGDIDSLIPYVKTRWTYSVLSFERLLLLAPCLLNLMKEGMLSPLLDESDIECIKVYIVLLKPFQTITSFFNSPETTSRYLLSALRSYKDTVLPHVWKLRSKLNKKQMQNRNNDSRLTIILTQIERFLSKIKEYIESYEKEQLLVVASYFNCGYRNSPYLMEKLGLKYEEGNNKSNNDALSKRISDIITGILFPMLNIRLETTNENMARPRIPGIMSIVFDDGSESIDNQGVSESHFQYIFYSMVLKEVQSFNSQYNKIHVRYTEEHMKEIGTEYDQATGMFKLSNGNLLSEYEYLLLTMRDVHHKIWEDIRNCPILTLFNQIIDSVAVSSTHIEHIFSISSILTSKRRGRILPSSLEKRMKTKVAYMTLGNYHKFDLKKTTLDQILFVQKSESQ</sequence>
<feature type="region of interest" description="Disordered" evidence="1">
    <location>
        <begin position="1"/>
        <end position="33"/>
    </location>
</feature>
<evidence type="ECO:0000313" key="3">
    <source>
        <dbReference type="Proteomes" id="UP000422736"/>
    </source>
</evidence>
<dbReference type="EMBL" id="CP015061">
    <property type="protein sequence ID" value="QGN18026.1"/>
    <property type="molecule type" value="Genomic_DNA"/>
</dbReference>
<protein>
    <recommendedName>
        <fullName evidence="4">HAT C-terminal dimerisation domain-containing protein</fullName>
    </recommendedName>
</protein>
<dbReference type="InterPro" id="IPR012337">
    <property type="entry name" value="RNaseH-like_sf"/>
</dbReference>
<reference evidence="2 3" key="2">
    <citation type="submission" date="2019-11" db="EMBL/GenBank/DDBJ databases">
        <authorList>
            <person name="Lu H."/>
        </authorList>
    </citation>
    <scope>NUCLEOTIDE SEQUENCE [LARGE SCALE GENOMIC DNA]</scope>
    <source>
        <strain evidence="2 3">FIM1</strain>
    </source>
</reference>
<evidence type="ECO:0000256" key="1">
    <source>
        <dbReference type="SAM" id="MobiDB-lite"/>
    </source>
</evidence>
<dbReference type="Proteomes" id="UP000422736">
    <property type="component" value="Chromosome 7"/>
</dbReference>
<dbReference type="SUPFAM" id="SSF53098">
    <property type="entry name" value="Ribonuclease H-like"/>
    <property type="match status" value="1"/>
</dbReference>
<organism evidence="2 3">
    <name type="scientific">Kluyveromyces marxianus</name>
    <name type="common">Yeast</name>
    <name type="synonym">Candida kefyr</name>
    <dbReference type="NCBI Taxonomy" id="4911"/>
    <lineage>
        <taxon>Eukaryota</taxon>
        <taxon>Fungi</taxon>
        <taxon>Dikarya</taxon>
        <taxon>Ascomycota</taxon>
        <taxon>Saccharomycotina</taxon>
        <taxon>Saccharomycetes</taxon>
        <taxon>Saccharomycetales</taxon>
        <taxon>Saccharomycetaceae</taxon>
        <taxon>Kluyveromyces</taxon>
    </lineage>
</organism>
<reference evidence="2 3" key="1">
    <citation type="submission" date="2016-03" db="EMBL/GenBank/DDBJ databases">
        <title>How can Kluyveromyces marxianus grow so fast - potential evolutionary course in Saccharomyces Complex revealed by comparative genomics.</title>
        <authorList>
            <person name="Mo W."/>
            <person name="Lu W."/>
            <person name="Yang X."/>
            <person name="Qi J."/>
            <person name="Lv H."/>
        </authorList>
    </citation>
    <scope>NUCLEOTIDE SEQUENCE [LARGE SCALE GENOMIC DNA]</scope>
    <source>
        <strain evidence="2 3">FIM1</strain>
    </source>
</reference>
<name>A0ABX6F0Q9_KLUMA</name>
<evidence type="ECO:0008006" key="4">
    <source>
        <dbReference type="Google" id="ProtNLM"/>
    </source>
</evidence>
<gene>
    <name evidence="2" type="ORF">FIM1_4342</name>
</gene>
<feature type="compositionally biased region" description="Acidic residues" evidence="1">
    <location>
        <begin position="1"/>
        <end position="27"/>
    </location>
</feature>
<accession>A0ABX6F0Q9</accession>
<keyword evidence="3" id="KW-1185">Reference proteome</keyword>
<evidence type="ECO:0000313" key="2">
    <source>
        <dbReference type="EMBL" id="QGN18026.1"/>
    </source>
</evidence>